<keyword evidence="4" id="KW-1185">Reference proteome</keyword>
<reference evidence="4" key="1">
    <citation type="submission" date="2017-02" db="EMBL/GenBank/DDBJ databases">
        <authorList>
            <person name="Dridi B."/>
        </authorList>
    </citation>
    <scope>NUCLEOTIDE SEQUENCE [LARGE SCALE GENOMIC DNA]</scope>
    <source>
        <strain evidence="4">EB411</strain>
    </source>
</reference>
<evidence type="ECO:0000313" key="4">
    <source>
        <dbReference type="Proteomes" id="UP000196778"/>
    </source>
</evidence>
<name>A0A1R4KBC0_9MICO</name>
<protein>
    <submittedName>
        <fullName evidence="3">Uncharacterized protein</fullName>
    </submittedName>
</protein>
<feature type="transmembrane region" description="Helical" evidence="2">
    <location>
        <begin position="163"/>
        <end position="183"/>
    </location>
</feature>
<keyword evidence="2" id="KW-1133">Transmembrane helix</keyword>
<evidence type="ECO:0000313" key="3">
    <source>
        <dbReference type="EMBL" id="SJN41303.1"/>
    </source>
</evidence>
<evidence type="ECO:0000256" key="2">
    <source>
        <dbReference type="SAM" id="Phobius"/>
    </source>
</evidence>
<feature type="transmembrane region" description="Helical" evidence="2">
    <location>
        <begin position="189"/>
        <end position="209"/>
    </location>
</feature>
<dbReference type="AlphaFoldDB" id="A0A1R4KBC0"/>
<gene>
    <name evidence="3" type="ORF">FM119_12560</name>
</gene>
<feature type="region of interest" description="Disordered" evidence="1">
    <location>
        <begin position="31"/>
        <end position="52"/>
    </location>
</feature>
<dbReference type="Proteomes" id="UP000196778">
    <property type="component" value="Unassembled WGS sequence"/>
</dbReference>
<accession>A0A1R4KBC0</accession>
<proteinExistence type="predicted"/>
<keyword evidence="2" id="KW-0472">Membrane</keyword>
<organism evidence="3 4">
    <name type="scientific">Mycetocola reblochoni REB411</name>
    <dbReference type="NCBI Taxonomy" id="1255698"/>
    <lineage>
        <taxon>Bacteria</taxon>
        <taxon>Bacillati</taxon>
        <taxon>Actinomycetota</taxon>
        <taxon>Actinomycetes</taxon>
        <taxon>Micrococcales</taxon>
        <taxon>Microbacteriaceae</taxon>
        <taxon>Mycetocola</taxon>
    </lineage>
</organism>
<keyword evidence="2" id="KW-0812">Transmembrane</keyword>
<evidence type="ECO:0000256" key="1">
    <source>
        <dbReference type="SAM" id="MobiDB-lite"/>
    </source>
</evidence>
<dbReference type="EMBL" id="FUKR01000072">
    <property type="protein sequence ID" value="SJN41303.1"/>
    <property type="molecule type" value="Genomic_DNA"/>
</dbReference>
<sequence length="245" mass="25786">MQYAARVGGTTRTVRAVTRMDRISPHDRAVADAAGGDAEPGRTGRSRGGHPMTIDNTTAGTTAESAAQPFVAYEYSAVTAPRGAEPLYQDVYRGLGWSVERVEVPDPVRALPLTPSIRPGSVTLRIKRDRGIRNRLLLTELQRKAEARLASIDRLSRSTGARALAVAIGFGIVGSALLAGSVFTLDAGLVVVSIALGAAGLLCWLGGFVGHRLVSGRRAAAVAPELDREHDALSEVMAQAARLLG</sequence>